<proteinExistence type="predicted"/>
<organism evidence="1 2">
    <name type="scientific">Burkholderia ubonensis subsp. mesacidophila</name>
    <dbReference type="NCBI Taxonomy" id="265293"/>
    <lineage>
        <taxon>Bacteria</taxon>
        <taxon>Pseudomonadati</taxon>
        <taxon>Pseudomonadota</taxon>
        <taxon>Betaproteobacteria</taxon>
        <taxon>Burkholderiales</taxon>
        <taxon>Burkholderiaceae</taxon>
        <taxon>Burkholderia</taxon>
        <taxon>Burkholderia cepacia complex</taxon>
    </lineage>
</organism>
<evidence type="ECO:0000313" key="2">
    <source>
        <dbReference type="Proteomes" id="UP000217994"/>
    </source>
</evidence>
<reference evidence="1 2" key="1">
    <citation type="submission" date="2017-01" db="EMBL/GenBank/DDBJ databases">
        <title>Whole-Genome Shotgun Sequencing of Two beta-Proteobacterial Species in Search of the Bulgecin Biosynthetic Cluster.</title>
        <authorList>
            <person name="Horsman M.E."/>
            <person name="Marous D.R."/>
            <person name="Li R."/>
            <person name="Oliver R.A."/>
            <person name="Byun B."/>
            <person name="Emrich S.J."/>
            <person name="Boggess B."/>
            <person name="Townsend C.A."/>
            <person name="Mobashery S."/>
        </authorList>
    </citation>
    <scope>NUCLEOTIDE SEQUENCE [LARGE SCALE GENOMIC DNA]</scope>
    <source>
        <strain evidence="1 2">ATCC 31433</strain>
    </source>
</reference>
<dbReference type="EMBL" id="MTZU01000029">
    <property type="protein sequence ID" value="PCE32179.1"/>
    <property type="molecule type" value="Genomic_DNA"/>
</dbReference>
<gene>
    <name evidence="1" type="ORF">BZL54_11205</name>
</gene>
<dbReference type="Proteomes" id="UP000217994">
    <property type="component" value="Unassembled WGS sequence"/>
</dbReference>
<comment type="caution">
    <text evidence="1">The sequence shown here is derived from an EMBL/GenBank/DDBJ whole genome shotgun (WGS) entry which is preliminary data.</text>
</comment>
<name>A0A2A4FIN2_9BURK</name>
<dbReference type="AlphaFoldDB" id="A0A2A4FIN2"/>
<sequence>MQNRGGQSTPLDRREGVTNEAGRYAEQQGATYYSAAVQGVSTVLQNNRLGITQQSHDSVLGNLDGIAQGKQTHTGAHMTESLSFGKDAIKHFQNGELRDGVVTAAGSALNAAASLTFGPGRDLQTALQHRDPKVRVDAMASLHQDFAMLSDFTKEHD</sequence>
<protein>
    <submittedName>
        <fullName evidence="1">Uncharacterized protein</fullName>
    </submittedName>
</protein>
<evidence type="ECO:0000313" key="1">
    <source>
        <dbReference type="EMBL" id="PCE32179.1"/>
    </source>
</evidence>
<accession>A0A2A4FIN2</accession>